<dbReference type="InterPro" id="IPR003018">
    <property type="entry name" value="GAF"/>
</dbReference>
<dbReference type="EMBL" id="CAADHO010000009">
    <property type="protein sequence ID" value="VFQ46522.1"/>
    <property type="molecule type" value="Genomic_DNA"/>
</dbReference>
<evidence type="ECO:0000256" key="3">
    <source>
        <dbReference type="ARBA" id="ARBA00023015"/>
    </source>
</evidence>
<gene>
    <name evidence="9" type="ORF">MSL71_41890</name>
</gene>
<dbReference type="Pfam" id="PF08447">
    <property type="entry name" value="PAS_3"/>
    <property type="match status" value="1"/>
</dbReference>
<name>A0A4U8YWX7_9BACT</name>
<dbReference type="GO" id="GO:0006355">
    <property type="term" value="P:regulation of DNA-templated transcription"/>
    <property type="evidence" value="ECO:0007669"/>
    <property type="project" value="InterPro"/>
</dbReference>
<dbReference type="PROSITE" id="PS00675">
    <property type="entry name" value="SIGMA54_INTERACT_1"/>
    <property type="match status" value="1"/>
</dbReference>
<feature type="domain" description="Sigma-54 factor interaction" evidence="6">
    <location>
        <begin position="469"/>
        <end position="696"/>
    </location>
</feature>
<dbReference type="Pfam" id="PF13426">
    <property type="entry name" value="PAS_9"/>
    <property type="match status" value="1"/>
</dbReference>
<feature type="domain" description="PAS" evidence="7">
    <location>
        <begin position="326"/>
        <end position="362"/>
    </location>
</feature>
<dbReference type="InterPro" id="IPR058031">
    <property type="entry name" value="AAA_lid_NorR"/>
</dbReference>
<dbReference type="InterPro" id="IPR002197">
    <property type="entry name" value="HTH_Fis"/>
</dbReference>
<dbReference type="InterPro" id="IPR000700">
    <property type="entry name" value="PAS-assoc_C"/>
</dbReference>
<dbReference type="AlphaFoldDB" id="A0A4U8YWX7"/>
<dbReference type="InterPro" id="IPR025944">
    <property type="entry name" value="Sigma_54_int_dom_CS"/>
</dbReference>
<dbReference type="NCBIfam" id="TIGR00229">
    <property type="entry name" value="sensory_box"/>
    <property type="match status" value="2"/>
</dbReference>
<dbReference type="InterPro" id="IPR035965">
    <property type="entry name" value="PAS-like_dom_sf"/>
</dbReference>
<sequence>MITSVDVSKNDLMKELGKMNRFIKILSRCKKAFIHEKNEQSLLNEICRIIVEVGSFPFVWIGFAEAGEKKPIQPVATCGYEEGFLGSIAPSWAEGIDNPPPMGTAIRTGNVCTIPDIRATDTAPSWQYEAILRGFGSVVAFPLISDGHTLGAISIYAGDAHAFEPEKVDLLRELANDITCGVLNLRSRAEGSHIKEVLKETEAKYSGVLENTGTGTILIETDSMISFANATFETYSGYTAEELIDRMKWSDVIHADDRARLSRYHVWRRSEPGRAPDVYECKMITKDRTVKNMLMKVGMVKGTQISIASFMDITHAKLAEDRLKQRESQLRAIIENFDGMIYIRDKDHRIEFMNTPLIEFLGEKARGKQCHKVIYGLDTPCPWCDSRSLLKGESVKKVLKCPKNDRWYDSVISPIHGSDGSVTRIQAIIRDVTEQKNAEEALLEREKGLRQENIRLKSTMKDRYKFGDIVGKSQAMQDVYELILKSAASDDHIIIYGESGTGKELVAKAIHDASGRSDKHFVPVNCGAINENIIESEFFGHKKGAFTGADRDHEGFLDKADGGTLFLDEIGEIGLNMQVKLLRAIDGGGFTPVGSNTLKKPNIRIVSATNRNLLEEVKKNRMREDFFYRIHVIPIHLKPLRERKEDLPLLIEHFLKHFCPTSKVPPVTGKFLEAITHYDWPGNVRELQNALRRFISLKELNFSSGITPAGSPGQAGPPDDFTDLKTVMDAFEKQVLTQVLQQCHWHRERAAAKLKIHRKTLFGKMKKYSLMV</sequence>
<dbReference type="InterPro" id="IPR025662">
    <property type="entry name" value="Sigma_54_int_dom_ATP-bd_1"/>
</dbReference>
<dbReference type="SMART" id="SM00382">
    <property type="entry name" value="AAA"/>
    <property type="match status" value="1"/>
</dbReference>
<dbReference type="CDD" id="cd00130">
    <property type="entry name" value="PAS"/>
    <property type="match status" value="1"/>
</dbReference>
<protein>
    <submittedName>
        <fullName evidence="9">Pas fold-4</fullName>
    </submittedName>
</protein>
<organism evidence="9 10">
    <name type="scientific">Desulfoluna butyratoxydans</name>
    <dbReference type="NCBI Taxonomy" id="231438"/>
    <lineage>
        <taxon>Bacteria</taxon>
        <taxon>Pseudomonadati</taxon>
        <taxon>Thermodesulfobacteriota</taxon>
        <taxon>Desulfobacteria</taxon>
        <taxon>Desulfobacterales</taxon>
        <taxon>Desulfolunaceae</taxon>
        <taxon>Desulfoluna</taxon>
    </lineage>
</organism>
<dbReference type="SUPFAM" id="SSF55785">
    <property type="entry name" value="PYP-like sensor domain (PAS domain)"/>
    <property type="match status" value="2"/>
</dbReference>
<evidence type="ECO:0000259" key="6">
    <source>
        <dbReference type="PROSITE" id="PS50045"/>
    </source>
</evidence>
<proteinExistence type="predicted"/>
<dbReference type="PROSITE" id="PS50112">
    <property type="entry name" value="PAS"/>
    <property type="match status" value="2"/>
</dbReference>
<dbReference type="InterPro" id="IPR025943">
    <property type="entry name" value="Sigma_54_int_dom_ATP-bd_2"/>
</dbReference>
<dbReference type="InterPro" id="IPR009057">
    <property type="entry name" value="Homeodomain-like_sf"/>
</dbReference>
<dbReference type="RefSeq" id="WP_180144392.1">
    <property type="nucleotide sequence ID" value="NZ_CAADHO010000009.1"/>
</dbReference>
<keyword evidence="4" id="KW-0238">DNA-binding</keyword>
<dbReference type="CDD" id="cd00009">
    <property type="entry name" value="AAA"/>
    <property type="match status" value="1"/>
</dbReference>
<dbReference type="Gene3D" id="3.30.450.20">
    <property type="entry name" value="PAS domain"/>
    <property type="match status" value="2"/>
</dbReference>
<dbReference type="InterPro" id="IPR027417">
    <property type="entry name" value="P-loop_NTPase"/>
</dbReference>
<dbReference type="InterPro" id="IPR013655">
    <property type="entry name" value="PAS_fold_3"/>
</dbReference>
<feature type="domain" description="PAC" evidence="8">
    <location>
        <begin position="392"/>
        <end position="444"/>
    </location>
</feature>
<dbReference type="SUPFAM" id="SSF52540">
    <property type="entry name" value="P-loop containing nucleoside triphosphate hydrolases"/>
    <property type="match status" value="1"/>
</dbReference>
<evidence type="ECO:0000256" key="4">
    <source>
        <dbReference type="ARBA" id="ARBA00023125"/>
    </source>
</evidence>
<dbReference type="PROSITE" id="PS00676">
    <property type="entry name" value="SIGMA54_INTERACT_2"/>
    <property type="match status" value="1"/>
</dbReference>
<dbReference type="PRINTS" id="PR01590">
    <property type="entry name" value="HTHFIS"/>
</dbReference>
<dbReference type="Proteomes" id="UP000507962">
    <property type="component" value="Unassembled WGS sequence"/>
</dbReference>
<dbReference type="Gene3D" id="3.40.50.300">
    <property type="entry name" value="P-loop containing nucleotide triphosphate hydrolases"/>
    <property type="match status" value="1"/>
</dbReference>
<reference evidence="9 10" key="1">
    <citation type="submission" date="2019-03" db="EMBL/GenBank/DDBJ databases">
        <authorList>
            <person name="Nijsse B."/>
        </authorList>
    </citation>
    <scope>NUCLEOTIDE SEQUENCE [LARGE SCALE GENOMIC DNA]</scope>
    <source>
        <strain evidence="9">Desulfoluna butyratoxydans MSL71</strain>
    </source>
</reference>
<dbReference type="FunFam" id="3.40.50.300:FF:000006">
    <property type="entry name" value="DNA-binding transcriptional regulator NtrC"/>
    <property type="match status" value="1"/>
</dbReference>
<dbReference type="InterPro" id="IPR002078">
    <property type="entry name" value="Sigma_54_int"/>
</dbReference>
<dbReference type="Pfam" id="PF13185">
    <property type="entry name" value="GAF_2"/>
    <property type="match status" value="1"/>
</dbReference>
<dbReference type="GO" id="GO:0043565">
    <property type="term" value="F:sequence-specific DNA binding"/>
    <property type="evidence" value="ECO:0007669"/>
    <property type="project" value="InterPro"/>
</dbReference>
<evidence type="ECO:0000259" key="7">
    <source>
        <dbReference type="PROSITE" id="PS50112"/>
    </source>
</evidence>
<feature type="domain" description="PAS" evidence="7">
    <location>
        <begin position="201"/>
        <end position="263"/>
    </location>
</feature>
<dbReference type="Gene3D" id="1.10.10.60">
    <property type="entry name" value="Homeodomain-like"/>
    <property type="match status" value="1"/>
</dbReference>
<accession>A0A4U8YWX7</accession>
<dbReference type="SUPFAM" id="SSF55781">
    <property type="entry name" value="GAF domain-like"/>
    <property type="match status" value="1"/>
</dbReference>
<dbReference type="Gene3D" id="1.10.8.60">
    <property type="match status" value="1"/>
</dbReference>
<keyword evidence="10" id="KW-1185">Reference proteome</keyword>
<dbReference type="Pfam" id="PF00158">
    <property type="entry name" value="Sigma54_activat"/>
    <property type="match status" value="1"/>
</dbReference>
<keyword evidence="5" id="KW-0804">Transcription</keyword>
<evidence type="ECO:0000256" key="2">
    <source>
        <dbReference type="ARBA" id="ARBA00022840"/>
    </source>
</evidence>
<evidence type="ECO:0000256" key="5">
    <source>
        <dbReference type="ARBA" id="ARBA00023163"/>
    </source>
</evidence>
<dbReference type="SMART" id="SM00091">
    <property type="entry name" value="PAS"/>
    <property type="match status" value="2"/>
</dbReference>
<evidence type="ECO:0000313" key="10">
    <source>
        <dbReference type="Proteomes" id="UP000507962"/>
    </source>
</evidence>
<dbReference type="Pfam" id="PF02954">
    <property type="entry name" value="HTH_8"/>
    <property type="match status" value="1"/>
</dbReference>
<evidence type="ECO:0000313" key="9">
    <source>
        <dbReference type="EMBL" id="VFQ46522.1"/>
    </source>
</evidence>
<dbReference type="InterPro" id="IPR003593">
    <property type="entry name" value="AAA+_ATPase"/>
</dbReference>
<dbReference type="Pfam" id="PF25601">
    <property type="entry name" value="AAA_lid_14"/>
    <property type="match status" value="1"/>
</dbReference>
<dbReference type="PROSITE" id="PS00688">
    <property type="entry name" value="SIGMA54_INTERACT_3"/>
    <property type="match status" value="1"/>
</dbReference>
<keyword evidence="3" id="KW-0805">Transcription regulation</keyword>
<dbReference type="PROSITE" id="PS50045">
    <property type="entry name" value="SIGMA54_INTERACT_4"/>
    <property type="match status" value="1"/>
</dbReference>
<dbReference type="SUPFAM" id="SSF46689">
    <property type="entry name" value="Homeodomain-like"/>
    <property type="match status" value="1"/>
</dbReference>
<keyword evidence="2" id="KW-0067">ATP-binding</keyword>
<dbReference type="GO" id="GO:0005524">
    <property type="term" value="F:ATP binding"/>
    <property type="evidence" value="ECO:0007669"/>
    <property type="project" value="UniProtKB-KW"/>
</dbReference>
<dbReference type="PROSITE" id="PS50113">
    <property type="entry name" value="PAC"/>
    <property type="match status" value="1"/>
</dbReference>
<dbReference type="InterPro" id="IPR000014">
    <property type="entry name" value="PAS"/>
</dbReference>
<dbReference type="Gene3D" id="3.30.450.40">
    <property type="match status" value="1"/>
</dbReference>
<keyword evidence="1" id="KW-0547">Nucleotide-binding</keyword>
<evidence type="ECO:0000259" key="8">
    <source>
        <dbReference type="PROSITE" id="PS50113"/>
    </source>
</evidence>
<evidence type="ECO:0000256" key="1">
    <source>
        <dbReference type="ARBA" id="ARBA00022741"/>
    </source>
</evidence>
<dbReference type="PANTHER" id="PTHR32071">
    <property type="entry name" value="TRANSCRIPTIONAL REGULATORY PROTEIN"/>
    <property type="match status" value="1"/>
</dbReference>
<dbReference type="InterPro" id="IPR029016">
    <property type="entry name" value="GAF-like_dom_sf"/>
</dbReference>